<feature type="binding site" evidence="1">
    <location>
        <position position="175"/>
    </location>
    <ligand>
        <name>Zn(2+)</name>
        <dbReference type="ChEBI" id="CHEBI:29105"/>
    </ligand>
</feature>
<keyword evidence="3" id="KW-1185">Reference proteome</keyword>
<dbReference type="GO" id="GO:0046872">
    <property type="term" value="F:metal ion binding"/>
    <property type="evidence" value="ECO:0007669"/>
    <property type="project" value="UniProtKB-KW"/>
</dbReference>
<gene>
    <name evidence="2" type="ORF">CJ205_05270</name>
</gene>
<dbReference type="GO" id="GO:0006284">
    <property type="term" value="P:base-excision repair"/>
    <property type="evidence" value="ECO:0007669"/>
    <property type="project" value="InterPro"/>
</dbReference>
<dbReference type="InterPro" id="IPR052891">
    <property type="entry name" value="DNA-3mA_glycosylase"/>
</dbReference>
<dbReference type="STRING" id="84521.SAMN04487994_101427"/>
<dbReference type="Gene3D" id="1.10.340.30">
    <property type="entry name" value="Hypothetical protein, domain 2"/>
    <property type="match status" value="1"/>
</dbReference>
<dbReference type="EMBL" id="PNHE01000019">
    <property type="protein sequence ID" value="PMC58262.1"/>
    <property type="molecule type" value="Genomic_DNA"/>
</dbReference>
<dbReference type="RefSeq" id="WP_092084906.1">
    <property type="nucleotide sequence ID" value="NZ_FNEL01000014.1"/>
</dbReference>
<proteinExistence type="predicted"/>
<evidence type="ECO:0000313" key="2">
    <source>
        <dbReference type="EMBL" id="PMC58262.1"/>
    </source>
</evidence>
<keyword evidence="1" id="KW-0862">Zinc</keyword>
<accession>A0A1G8KV12</accession>
<dbReference type="InterPro" id="IPR011257">
    <property type="entry name" value="DNA_glycosylase"/>
</dbReference>
<comment type="caution">
    <text evidence="2">The sequence shown here is derived from an EMBL/GenBank/DDBJ whole genome shotgun (WGS) entry which is preliminary data.</text>
</comment>
<dbReference type="SUPFAM" id="SSF48150">
    <property type="entry name" value="DNA-glycosylase"/>
    <property type="match status" value="1"/>
</dbReference>
<dbReference type="PANTHER" id="PTHR30037:SF4">
    <property type="entry name" value="DNA-3-METHYLADENINE GLYCOSYLASE I"/>
    <property type="match status" value="1"/>
</dbReference>
<feature type="binding site" evidence="1">
    <location>
        <position position="19"/>
    </location>
    <ligand>
        <name>Zn(2+)</name>
        <dbReference type="ChEBI" id="CHEBI:29105"/>
    </ligand>
</feature>
<dbReference type="Pfam" id="PF03352">
    <property type="entry name" value="Adenine_glyco"/>
    <property type="match status" value="1"/>
</dbReference>
<feature type="binding site" evidence="1">
    <location>
        <position position="5"/>
    </location>
    <ligand>
        <name>Zn(2+)</name>
        <dbReference type="ChEBI" id="CHEBI:29105"/>
    </ligand>
</feature>
<dbReference type="GO" id="GO:0008725">
    <property type="term" value="F:DNA-3-methyladenine glycosylase activity"/>
    <property type="evidence" value="ECO:0007669"/>
    <property type="project" value="InterPro"/>
</dbReference>
<keyword evidence="1" id="KW-0479">Metal-binding</keyword>
<reference evidence="2 3" key="1">
    <citation type="submission" date="2017-09" db="EMBL/GenBank/DDBJ databases">
        <title>Bacterial strain isolated from the female urinary microbiota.</title>
        <authorList>
            <person name="Thomas-White K."/>
            <person name="Kumar N."/>
            <person name="Forster S."/>
            <person name="Putonti C."/>
            <person name="Lawley T."/>
            <person name="Wolfe A.J."/>
        </authorList>
    </citation>
    <scope>NUCLEOTIDE SEQUENCE [LARGE SCALE GENOMIC DNA]</scope>
    <source>
        <strain evidence="2 3">UMB0852</strain>
    </source>
</reference>
<feature type="binding site" evidence="1">
    <location>
        <position position="179"/>
    </location>
    <ligand>
        <name>Zn(2+)</name>
        <dbReference type="ChEBI" id="CHEBI:29105"/>
    </ligand>
</feature>
<evidence type="ECO:0000256" key="1">
    <source>
        <dbReference type="PIRSR" id="PIRSR605019-1"/>
    </source>
</evidence>
<protein>
    <submittedName>
        <fullName evidence="2">DNA-3-methyladenine glycosylase I</fullName>
    </submittedName>
</protein>
<dbReference type="AlphaFoldDB" id="A0A1G8KV12"/>
<name>A0A1G8KV12_9LACT</name>
<sequence length="182" mass="21444">MVQRCQWIQDKPDFYVAYHDTVWGKPCYNDRELFQWLTLEVFHSGLSWQLVLSKLDDFQQAFDGLDPEKISQYTACDVERLMNNPKIIRHRRKIEATIQNAQSFLAIKEEWGSFSRYIWHFTQNKPVIRKDGEAMQTRSALSDQVTQDMKQKGFKFIGSTTIHSYLQGIGVINDHDETCLFK</sequence>
<dbReference type="InterPro" id="IPR005019">
    <property type="entry name" value="Adenine_glyco"/>
</dbReference>
<dbReference type="PANTHER" id="PTHR30037">
    <property type="entry name" value="DNA-3-METHYLADENINE GLYCOSYLASE 1"/>
    <property type="match status" value="1"/>
</dbReference>
<evidence type="ECO:0000313" key="3">
    <source>
        <dbReference type="Proteomes" id="UP000235682"/>
    </source>
</evidence>
<dbReference type="OrthoDB" id="9807664at2"/>
<dbReference type="Proteomes" id="UP000235682">
    <property type="component" value="Unassembled WGS sequence"/>
</dbReference>
<organism evidence="2 3">
    <name type="scientific">Dolosicoccus paucivorans</name>
    <dbReference type="NCBI Taxonomy" id="84521"/>
    <lineage>
        <taxon>Bacteria</taxon>
        <taxon>Bacillati</taxon>
        <taxon>Bacillota</taxon>
        <taxon>Bacilli</taxon>
        <taxon>Lactobacillales</taxon>
        <taxon>Aerococcaceae</taxon>
        <taxon>Dolosicoccus</taxon>
    </lineage>
</organism>